<reference evidence="3" key="1">
    <citation type="journal article" date="2011" name="Nature">
        <title>Genome sequence and analysis of the tuber crop potato.</title>
        <authorList>
            <consortium name="The Potato Genome Sequencing Consortium"/>
        </authorList>
    </citation>
    <scope>NUCLEOTIDE SEQUENCE [LARGE SCALE GENOMIC DNA]</scope>
    <source>
        <strain evidence="3">cv. DM1-3 516 R44</strain>
    </source>
</reference>
<dbReference type="InterPro" id="IPR002156">
    <property type="entry name" value="RNaseH_domain"/>
</dbReference>
<proteinExistence type="predicted"/>
<evidence type="ECO:0000313" key="3">
    <source>
        <dbReference type="Proteomes" id="UP000011115"/>
    </source>
</evidence>
<dbReference type="SUPFAM" id="SSF53098">
    <property type="entry name" value="Ribonuclease H-like"/>
    <property type="match status" value="1"/>
</dbReference>
<dbReference type="HOGENOM" id="CLU_1638301_0_0_1"/>
<evidence type="ECO:0000313" key="2">
    <source>
        <dbReference type="EnsemblPlants" id="PGSC0003DMT400036404"/>
    </source>
</evidence>
<dbReference type="OMA" id="IMSCRSM"/>
<dbReference type="AlphaFoldDB" id="M1B3L5"/>
<dbReference type="PANTHER" id="PTHR47723:SF23">
    <property type="entry name" value="REVERSE TRANSCRIPTASE-LIKE PROTEIN"/>
    <property type="match status" value="1"/>
</dbReference>
<dbReference type="InterPro" id="IPR053151">
    <property type="entry name" value="RNase_H-like"/>
</dbReference>
<dbReference type="GO" id="GO:0004523">
    <property type="term" value="F:RNA-DNA hybrid ribonuclease activity"/>
    <property type="evidence" value="ECO:0007669"/>
    <property type="project" value="InterPro"/>
</dbReference>
<feature type="domain" description="RNase H type-1" evidence="1">
    <location>
        <begin position="8"/>
        <end position="112"/>
    </location>
</feature>
<name>M1B3L5_SOLTU</name>
<sequence>MAPSQKNKGIGGIIRNSSGGWMVGFHNQTHCHNNTMSEIEAFLTGLHIAFTHNLFPLEVETDSLEILQFLENSPPTYSSIIMSCRSMLKKLGNPTVRHNFRQANMVADVLSNIGAKLTMTNQPHILLSPPEAVKDYLKPDLGGVLSNKLILWSTCNKLARFGNLSVLSSTSTDVMVNL</sequence>
<dbReference type="Pfam" id="PF13456">
    <property type="entry name" value="RVT_3"/>
    <property type="match status" value="1"/>
</dbReference>
<keyword evidence="3" id="KW-1185">Reference proteome</keyword>
<dbReference type="CDD" id="cd06222">
    <property type="entry name" value="RNase_H_like"/>
    <property type="match status" value="1"/>
</dbReference>
<protein>
    <submittedName>
        <fullName evidence="2">LINE-type retrotransposon LIb DNA, complete sequence, Insertion at the S14 site</fullName>
    </submittedName>
</protein>
<evidence type="ECO:0000259" key="1">
    <source>
        <dbReference type="Pfam" id="PF13456"/>
    </source>
</evidence>
<dbReference type="eggNOG" id="KOG1075">
    <property type="taxonomic scope" value="Eukaryota"/>
</dbReference>
<dbReference type="PaxDb" id="4113-PGSC0003DMT400036404"/>
<dbReference type="InterPro" id="IPR036397">
    <property type="entry name" value="RNaseH_sf"/>
</dbReference>
<dbReference type="InterPro" id="IPR012337">
    <property type="entry name" value="RNaseH-like_sf"/>
</dbReference>
<dbReference type="PANTHER" id="PTHR47723">
    <property type="entry name" value="OS05G0353850 PROTEIN"/>
    <property type="match status" value="1"/>
</dbReference>
<reference evidence="2" key="2">
    <citation type="submission" date="2015-06" db="UniProtKB">
        <authorList>
            <consortium name="EnsemblPlants"/>
        </authorList>
    </citation>
    <scope>IDENTIFICATION</scope>
    <source>
        <strain evidence="2">DM1-3 516 R44</strain>
    </source>
</reference>
<organism evidence="2 3">
    <name type="scientific">Solanum tuberosum</name>
    <name type="common">Potato</name>
    <dbReference type="NCBI Taxonomy" id="4113"/>
    <lineage>
        <taxon>Eukaryota</taxon>
        <taxon>Viridiplantae</taxon>
        <taxon>Streptophyta</taxon>
        <taxon>Embryophyta</taxon>
        <taxon>Tracheophyta</taxon>
        <taxon>Spermatophyta</taxon>
        <taxon>Magnoliopsida</taxon>
        <taxon>eudicotyledons</taxon>
        <taxon>Gunneridae</taxon>
        <taxon>Pentapetalae</taxon>
        <taxon>asterids</taxon>
        <taxon>lamiids</taxon>
        <taxon>Solanales</taxon>
        <taxon>Solanaceae</taxon>
        <taxon>Solanoideae</taxon>
        <taxon>Solaneae</taxon>
        <taxon>Solanum</taxon>
    </lineage>
</organism>
<dbReference type="InParanoid" id="M1B3L5"/>
<dbReference type="EnsemblPlants" id="PGSC0003DMT400036404">
    <property type="protein sequence ID" value="PGSC0003DMT400036404"/>
    <property type="gene ID" value="PGSC0003DMG400014015"/>
</dbReference>
<dbReference type="Gramene" id="PGSC0003DMT400036404">
    <property type="protein sequence ID" value="PGSC0003DMT400036404"/>
    <property type="gene ID" value="PGSC0003DMG400014015"/>
</dbReference>
<dbReference type="GO" id="GO:0003676">
    <property type="term" value="F:nucleic acid binding"/>
    <property type="evidence" value="ECO:0007669"/>
    <property type="project" value="InterPro"/>
</dbReference>
<dbReference type="Gene3D" id="3.30.420.10">
    <property type="entry name" value="Ribonuclease H-like superfamily/Ribonuclease H"/>
    <property type="match status" value="1"/>
</dbReference>
<dbReference type="Proteomes" id="UP000011115">
    <property type="component" value="Unassembled WGS sequence"/>
</dbReference>
<dbReference type="InterPro" id="IPR044730">
    <property type="entry name" value="RNase_H-like_dom_plant"/>
</dbReference>
<accession>M1B3L5</accession>